<dbReference type="GeneID" id="33057967"/>
<keyword evidence="3 13" id="KW-0540">Nuclease</keyword>
<keyword evidence="7 13" id="KW-0378">Hydrolase</keyword>
<evidence type="ECO:0000313" key="15">
    <source>
        <dbReference type="EMBL" id="GAT76828.1"/>
    </source>
</evidence>
<dbReference type="HAMAP" id="MF_00034">
    <property type="entry name" value="RuvC"/>
    <property type="match status" value="1"/>
</dbReference>
<dbReference type="SUPFAM" id="SSF53098">
    <property type="entry name" value="Ribonuclease H-like"/>
    <property type="match status" value="1"/>
</dbReference>
<evidence type="ECO:0000256" key="1">
    <source>
        <dbReference type="ARBA" id="ARBA00009518"/>
    </source>
</evidence>
<dbReference type="Gene3D" id="3.30.420.10">
    <property type="entry name" value="Ribonuclease H-like superfamily/Ribonuclease H"/>
    <property type="match status" value="1"/>
</dbReference>
<gene>
    <name evidence="13 15" type="primary">ruvC</name>
    <name evidence="15" type="ORF">EHRUM2_00220</name>
</gene>
<evidence type="ECO:0000256" key="11">
    <source>
        <dbReference type="ARBA" id="ARBA00023204"/>
    </source>
</evidence>
<keyword evidence="10 13" id="KW-0233">DNA recombination</keyword>
<dbReference type="PANTHER" id="PTHR30194">
    <property type="entry name" value="CROSSOVER JUNCTION ENDODEOXYRIBONUCLEASE RUVC"/>
    <property type="match status" value="1"/>
</dbReference>
<evidence type="ECO:0000256" key="8">
    <source>
        <dbReference type="ARBA" id="ARBA00022842"/>
    </source>
</evidence>
<evidence type="ECO:0000256" key="7">
    <source>
        <dbReference type="ARBA" id="ARBA00022801"/>
    </source>
</evidence>
<comment type="similarity">
    <text evidence="1 13">Belongs to the RuvC family.</text>
</comment>
<feature type="binding site" evidence="13">
    <location>
        <position position="7"/>
    </location>
    <ligand>
        <name>Mg(2+)</name>
        <dbReference type="ChEBI" id="CHEBI:18420"/>
        <label>1</label>
    </ligand>
</feature>
<proteinExistence type="inferred from homology"/>
<dbReference type="RefSeq" id="WP_011154699.1">
    <property type="nucleotide sequence ID" value="NZ_BDDL01000004.1"/>
</dbReference>
<comment type="caution">
    <text evidence="15">The sequence shown here is derived from an EMBL/GenBank/DDBJ whole genome shotgun (WGS) entry which is preliminary data.</text>
</comment>
<dbReference type="FunFam" id="3.30.420.10:FF:000002">
    <property type="entry name" value="Crossover junction endodeoxyribonuclease RuvC"/>
    <property type="match status" value="1"/>
</dbReference>
<dbReference type="GO" id="GO:0048476">
    <property type="term" value="C:Holliday junction resolvase complex"/>
    <property type="evidence" value="ECO:0007669"/>
    <property type="project" value="UniProtKB-UniRule"/>
</dbReference>
<sequence>MNIIGIDPSLNSTGWAILSVHDNNYNEIRLVDNGSILTSNKKTIGERLNKIYSELLNILNSYKVDTASMEEIFINKNPKSSTLLCYARGVLLLTLNVACIPLFEYSANRVKKSITGNGHAKKEQVCFMIENILNIKCHGTYDISDAIAVAICHIYSIKAF</sequence>
<dbReference type="PROSITE" id="PS01321">
    <property type="entry name" value="RUVC"/>
    <property type="match status" value="1"/>
</dbReference>
<comment type="function">
    <text evidence="13">The RuvA-RuvB-RuvC complex processes Holliday junction (HJ) DNA during genetic recombination and DNA repair. Endonuclease that resolves HJ intermediates. Cleaves cruciform DNA by making single-stranded nicks across the HJ at symmetrical positions within the homologous arms, yielding a 5'-phosphate and a 3'-hydroxyl group; requires a central core of homology in the junction. The consensus cleavage sequence is 5'-(A/T)TT(C/G)-3'. Cleavage occurs on the 3'-side of the TT dinucleotide at the point of strand exchange. HJ branch migration catalyzed by RuvA-RuvB allows RuvC to scan DNA until it finds its consensus sequence, where it cleaves and resolves the cruciform DNA.</text>
</comment>
<dbReference type="GO" id="GO:0006310">
    <property type="term" value="P:DNA recombination"/>
    <property type="evidence" value="ECO:0007669"/>
    <property type="project" value="UniProtKB-UniRule"/>
</dbReference>
<evidence type="ECO:0000256" key="6">
    <source>
        <dbReference type="ARBA" id="ARBA00022763"/>
    </source>
</evidence>
<evidence type="ECO:0000256" key="4">
    <source>
        <dbReference type="ARBA" id="ARBA00022723"/>
    </source>
</evidence>
<comment type="catalytic activity">
    <reaction evidence="12 13">
        <text>Endonucleolytic cleavage at a junction such as a reciprocal single-stranded crossover between two homologous DNA duplexes (Holliday junction).</text>
        <dbReference type="EC" id="3.1.21.10"/>
    </reaction>
</comment>
<keyword evidence="11 13" id="KW-0234">DNA repair</keyword>
<dbReference type="PRINTS" id="PR00696">
    <property type="entry name" value="RSOLVASERUVC"/>
</dbReference>
<organism evidence="15 16">
    <name type="scientific">Ehrlichia ruminantium</name>
    <name type="common">heartwater rickettsia</name>
    <name type="synonym">Cowdria ruminantium</name>
    <dbReference type="NCBI Taxonomy" id="779"/>
    <lineage>
        <taxon>Bacteria</taxon>
        <taxon>Pseudomonadati</taxon>
        <taxon>Pseudomonadota</taxon>
        <taxon>Alphaproteobacteria</taxon>
        <taxon>Rickettsiales</taxon>
        <taxon>Anaplasmataceae</taxon>
        <taxon>Ehrlichia</taxon>
    </lineage>
</organism>
<dbReference type="GO" id="GO:0005737">
    <property type="term" value="C:cytoplasm"/>
    <property type="evidence" value="ECO:0007669"/>
    <property type="project" value="UniProtKB-SubCell"/>
</dbReference>
<dbReference type="EMBL" id="BDDL01000004">
    <property type="protein sequence ID" value="GAT76828.1"/>
    <property type="molecule type" value="Genomic_DNA"/>
</dbReference>
<feature type="active site" evidence="13">
    <location>
        <position position="7"/>
    </location>
</feature>
<dbReference type="STRING" id="779.GCA_002019755_00018"/>
<dbReference type="EC" id="3.1.21.10" evidence="13 14"/>
<evidence type="ECO:0000256" key="5">
    <source>
        <dbReference type="ARBA" id="ARBA00022759"/>
    </source>
</evidence>
<evidence type="ECO:0000313" key="16">
    <source>
        <dbReference type="Proteomes" id="UP000092677"/>
    </source>
</evidence>
<keyword evidence="5 13" id="KW-0255">Endonuclease</keyword>
<name>A0A170RJ29_EHRRU</name>
<evidence type="ECO:0000256" key="3">
    <source>
        <dbReference type="ARBA" id="ARBA00022722"/>
    </source>
</evidence>
<dbReference type="InterPro" id="IPR002176">
    <property type="entry name" value="X-over_junc_endoDNase_RuvC"/>
</dbReference>
<feature type="active site" evidence="13">
    <location>
        <position position="142"/>
    </location>
</feature>
<keyword evidence="9 13" id="KW-0238">DNA-binding</keyword>
<evidence type="ECO:0000256" key="2">
    <source>
        <dbReference type="ARBA" id="ARBA00022490"/>
    </source>
</evidence>
<keyword evidence="6 13" id="KW-0227">DNA damage</keyword>
<dbReference type="InterPro" id="IPR012337">
    <property type="entry name" value="RNaseH-like_sf"/>
</dbReference>
<comment type="cofactor">
    <cofactor evidence="13">
        <name>Mg(2+)</name>
        <dbReference type="ChEBI" id="CHEBI:18420"/>
    </cofactor>
    <text evidence="13">Binds 2 Mg(2+) ion per subunit.</text>
</comment>
<dbReference type="Proteomes" id="UP000092677">
    <property type="component" value="Unassembled WGS sequence"/>
</dbReference>
<evidence type="ECO:0000256" key="9">
    <source>
        <dbReference type="ARBA" id="ARBA00023125"/>
    </source>
</evidence>
<dbReference type="InterPro" id="IPR020563">
    <property type="entry name" value="X-over_junc_endoDNase_Mg_BS"/>
</dbReference>
<dbReference type="CDD" id="cd16962">
    <property type="entry name" value="RuvC"/>
    <property type="match status" value="1"/>
</dbReference>
<feature type="binding site" evidence="13">
    <location>
        <position position="142"/>
    </location>
    <ligand>
        <name>Mg(2+)</name>
        <dbReference type="ChEBI" id="CHEBI:18420"/>
        <label>1</label>
    </ligand>
</feature>
<dbReference type="NCBIfam" id="TIGR00228">
    <property type="entry name" value="ruvC"/>
    <property type="match status" value="1"/>
</dbReference>
<dbReference type="Pfam" id="PF02075">
    <property type="entry name" value="RuvC"/>
    <property type="match status" value="1"/>
</dbReference>
<evidence type="ECO:0000256" key="14">
    <source>
        <dbReference type="NCBIfam" id="TIGR00228"/>
    </source>
</evidence>
<evidence type="ECO:0000256" key="12">
    <source>
        <dbReference type="ARBA" id="ARBA00029354"/>
    </source>
</evidence>
<dbReference type="GO" id="GO:0009432">
    <property type="term" value="P:SOS response"/>
    <property type="evidence" value="ECO:0007669"/>
    <property type="project" value="UniProtKB-ARBA"/>
</dbReference>
<comment type="subcellular location">
    <subcellularLocation>
        <location evidence="13">Cytoplasm</location>
    </subcellularLocation>
</comment>
<dbReference type="InterPro" id="IPR036397">
    <property type="entry name" value="RNaseH_sf"/>
</dbReference>
<keyword evidence="4 13" id="KW-0479">Metal-binding</keyword>
<dbReference type="PANTHER" id="PTHR30194:SF3">
    <property type="entry name" value="CROSSOVER JUNCTION ENDODEOXYRIBONUCLEASE RUVC"/>
    <property type="match status" value="1"/>
</dbReference>
<evidence type="ECO:0000256" key="13">
    <source>
        <dbReference type="HAMAP-Rule" id="MF_00034"/>
    </source>
</evidence>
<evidence type="ECO:0000256" key="10">
    <source>
        <dbReference type="ARBA" id="ARBA00023172"/>
    </source>
</evidence>
<dbReference type="GO" id="GO:0003677">
    <property type="term" value="F:DNA binding"/>
    <property type="evidence" value="ECO:0007669"/>
    <property type="project" value="UniProtKB-KW"/>
</dbReference>
<feature type="binding site" evidence="13">
    <location>
        <position position="70"/>
    </location>
    <ligand>
        <name>Mg(2+)</name>
        <dbReference type="ChEBI" id="CHEBI:18420"/>
        <label>2</label>
    </ligand>
</feature>
<reference evidence="16" key="1">
    <citation type="submission" date="2016-05" db="EMBL/GenBank/DDBJ databases">
        <title>Draft genome sequences of four strains of Ehrlichia ruminantium, a tick-borne pathogen of ruminants, isolated from Zimbabwe, The Gambia and Ghana.</title>
        <authorList>
            <person name="Nakao R."/>
            <person name="Jongejan F."/>
            <person name="Sugimoto C."/>
        </authorList>
    </citation>
    <scope>NUCLEOTIDE SEQUENCE [LARGE SCALE GENOMIC DNA]</scope>
    <source>
        <strain evidence="16">Kerr Seringe</strain>
    </source>
</reference>
<dbReference type="SMR" id="A0A170RJ29"/>
<keyword evidence="8 13" id="KW-0460">Magnesium</keyword>
<dbReference type="GO" id="GO:0000287">
    <property type="term" value="F:magnesium ion binding"/>
    <property type="evidence" value="ECO:0007669"/>
    <property type="project" value="UniProtKB-UniRule"/>
</dbReference>
<dbReference type="GO" id="GO:0008821">
    <property type="term" value="F:crossover junction DNA endonuclease activity"/>
    <property type="evidence" value="ECO:0007669"/>
    <property type="project" value="UniProtKB-UniRule"/>
</dbReference>
<feature type="active site" evidence="13">
    <location>
        <position position="70"/>
    </location>
</feature>
<dbReference type="GO" id="GO:0006281">
    <property type="term" value="P:DNA repair"/>
    <property type="evidence" value="ECO:0007669"/>
    <property type="project" value="UniProtKB-UniRule"/>
</dbReference>
<keyword evidence="2 13" id="KW-0963">Cytoplasm</keyword>
<comment type="subunit">
    <text evidence="13">Homodimer which binds Holliday junction (HJ) DNA. The HJ becomes 2-fold symmetrical on binding to RuvC with unstacked arms; it has a different conformation from HJ DNA in complex with RuvA. In the full resolvosome a probable DNA-RuvA(4)-RuvB(12)-RuvC(2) complex forms which resolves the HJ.</text>
</comment>
<dbReference type="AlphaFoldDB" id="A0A170RJ29"/>
<accession>A0A170RJ29</accession>
<protein>
    <recommendedName>
        <fullName evidence="13 14">Crossover junction endodeoxyribonuclease RuvC</fullName>
        <ecNumber evidence="13 14">3.1.21.10</ecNumber>
    </recommendedName>
    <alternativeName>
        <fullName evidence="13">Holliday junction nuclease RuvC</fullName>
    </alternativeName>
    <alternativeName>
        <fullName evidence="13">Holliday junction resolvase RuvC</fullName>
    </alternativeName>
</protein>